<keyword evidence="2" id="KW-0813">Transport</keyword>
<comment type="subcellular location">
    <subcellularLocation>
        <location evidence="1">Cell membrane</location>
        <topology evidence="1">Multi-pass membrane protein</topology>
    </subcellularLocation>
</comment>
<proteinExistence type="predicted"/>
<evidence type="ECO:0000256" key="4">
    <source>
        <dbReference type="ARBA" id="ARBA00022692"/>
    </source>
</evidence>
<keyword evidence="3" id="KW-1003">Cell membrane</keyword>
<keyword evidence="5 7" id="KW-1133">Transmembrane helix</keyword>
<dbReference type="InterPro" id="IPR000515">
    <property type="entry name" value="MetI-like"/>
</dbReference>
<protein>
    <submittedName>
        <fullName evidence="9">Unannotated protein</fullName>
    </submittedName>
</protein>
<dbReference type="InterPro" id="IPR035906">
    <property type="entry name" value="MetI-like_sf"/>
</dbReference>
<evidence type="ECO:0000256" key="5">
    <source>
        <dbReference type="ARBA" id="ARBA00022989"/>
    </source>
</evidence>
<keyword evidence="6 7" id="KW-0472">Membrane</keyword>
<keyword evidence="4 7" id="KW-0812">Transmembrane</keyword>
<evidence type="ECO:0000259" key="8">
    <source>
        <dbReference type="PROSITE" id="PS50928"/>
    </source>
</evidence>
<evidence type="ECO:0000256" key="6">
    <source>
        <dbReference type="ARBA" id="ARBA00023136"/>
    </source>
</evidence>
<dbReference type="GO" id="GO:0005886">
    <property type="term" value="C:plasma membrane"/>
    <property type="evidence" value="ECO:0007669"/>
    <property type="project" value="UniProtKB-SubCell"/>
</dbReference>
<evidence type="ECO:0000256" key="7">
    <source>
        <dbReference type="SAM" id="Phobius"/>
    </source>
</evidence>
<dbReference type="Pfam" id="PF00528">
    <property type="entry name" value="BPD_transp_1"/>
    <property type="match status" value="1"/>
</dbReference>
<dbReference type="Gene3D" id="1.10.3720.10">
    <property type="entry name" value="MetI-like"/>
    <property type="match status" value="1"/>
</dbReference>
<feature type="transmembrane region" description="Helical" evidence="7">
    <location>
        <begin position="74"/>
        <end position="98"/>
    </location>
</feature>
<feature type="transmembrane region" description="Helical" evidence="7">
    <location>
        <begin position="199"/>
        <end position="224"/>
    </location>
</feature>
<evidence type="ECO:0000313" key="9">
    <source>
        <dbReference type="EMBL" id="CAB4689459.1"/>
    </source>
</evidence>
<evidence type="ECO:0000256" key="1">
    <source>
        <dbReference type="ARBA" id="ARBA00004651"/>
    </source>
</evidence>
<organism evidence="9">
    <name type="scientific">freshwater metagenome</name>
    <dbReference type="NCBI Taxonomy" id="449393"/>
    <lineage>
        <taxon>unclassified sequences</taxon>
        <taxon>metagenomes</taxon>
        <taxon>ecological metagenomes</taxon>
    </lineage>
</organism>
<evidence type="ECO:0000256" key="2">
    <source>
        <dbReference type="ARBA" id="ARBA00022448"/>
    </source>
</evidence>
<sequence length="296" mass="33118">MKKKFSLGLTIQYGFAIFFMLLFSLPLLFMISSSFKDPQAIFADVKSWRAFFPVGDVNFDQYLGVFDRLPLWQFLFNSIFISAVVVLLGLFVNSLAGYAIARLKFKGQNIILVGLIATLVIPFETIAMPLLVLVNSLPRVGFENGSFELTTGWLNTYLVQIAPFIAWGFSIFLFVQYFKTIPKELDEAALIDGASFFSIYWRIIVPLAGPAFATSAILSFLAIWNAYLWPVMVVQTEALRTVQVGLDYFWASTSEEGTQWGEIMAYSTLITVPIIIVFVIFQRSFVASVASSGVKG</sequence>
<dbReference type="GO" id="GO:0055085">
    <property type="term" value="P:transmembrane transport"/>
    <property type="evidence" value="ECO:0007669"/>
    <property type="project" value="InterPro"/>
</dbReference>
<feature type="transmembrane region" description="Helical" evidence="7">
    <location>
        <begin position="263"/>
        <end position="281"/>
    </location>
</feature>
<gene>
    <name evidence="9" type="ORF">UFOPK2370_00852</name>
</gene>
<accession>A0A6J6NS62</accession>
<dbReference type="EMBL" id="CAEZXK010000021">
    <property type="protein sequence ID" value="CAB4689459.1"/>
    <property type="molecule type" value="Genomic_DNA"/>
</dbReference>
<feature type="transmembrane region" description="Helical" evidence="7">
    <location>
        <begin position="110"/>
        <end position="137"/>
    </location>
</feature>
<dbReference type="CDD" id="cd06261">
    <property type="entry name" value="TM_PBP2"/>
    <property type="match status" value="1"/>
</dbReference>
<reference evidence="9" key="1">
    <citation type="submission" date="2020-05" db="EMBL/GenBank/DDBJ databases">
        <authorList>
            <person name="Chiriac C."/>
            <person name="Salcher M."/>
            <person name="Ghai R."/>
            <person name="Kavagutti S V."/>
        </authorList>
    </citation>
    <scope>NUCLEOTIDE SEQUENCE</scope>
</reference>
<dbReference type="PROSITE" id="PS50928">
    <property type="entry name" value="ABC_TM1"/>
    <property type="match status" value="1"/>
</dbReference>
<dbReference type="PANTHER" id="PTHR43744:SF8">
    <property type="entry name" value="SN-GLYCEROL-3-PHOSPHATE TRANSPORT SYSTEM PERMEASE PROTEIN UGPE"/>
    <property type="match status" value="1"/>
</dbReference>
<dbReference type="PANTHER" id="PTHR43744">
    <property type="entry name" value="ABC TRANSPORTER PERMEASE PROTEIN MG189-RELATED-RELATED"/>
    <property type="match status" value="1"/>
</dbReference>
<dbReference type="AlphaFoldDB" id="A0A6J6NS62"/>
<feature type="domain" description="ABC transmembrane type-1" evidence="8">
    <location>
        <begin position="75"/>
        <end position="281"/>
    </location>
</feature>
<evidence type="ECO:0000256" key="3">
    <source>
        <dbReference type="ARBA" id="ARBA00022475"/>
    </source>
</evidence>
<name>A0A6J6NS62_9ZZZZ</name>
<dbReference type="SUPFAM" id="SSF161098">
    <property type="entry name" value="MetI-like"/>
    <property type="match status" value="1"/>
</dbReference>
<feature type="transmembrane region" description="Helical" evidence="7">
    <location>
        <begin position="157"/>
        <end position="178"/>
    </location>
</feature>
<feature type="transmembrane region" description="Helical" evidence="7">
    <location>
        <begin position="12"/>
        <end position="31"/>
    </location>
</feature>